<dbReference type="Pfam" id="PF11635">
    <property type="entry name" value="Med16_N"/>
    <property type="match status" value="1"/>
</dbReference>
<evidence type="ECO:0000256" key="5">
    <source>
        <dbReference type="ARBA" id="ARBA00023159"/>
    </source>
</evidence>
<evidence type="ECO:0000256" key="2">
    <source>
        <dbReference type="ARBA" id="ARBA00006543"/>
    </source>
</evidence>
<evidence type="ECO:0000256" key="8">
    <source>
        <dbReference type="ARBA" id="ARBA00032015"/>
    </source>
</evidence>
<dbReference type="Proteomes" id="UP000730481">
    <property type="component" value="Unassembled WGS sequence"/>
</dbReference>
<keyword evidence="5 9" id="KW-0010">Activator</keyword>
<organism evidence="11 12">
    <name type="scientific">Fusarium beomiforme</name>
    <dbReference type="NCBI Taxonomy" id="44412"/>
    <lineage>
        <taxon>Eukaryota</taxon>
        <taxon>Fungi</taxon>
        <taxon>Dikarya</taxon>
        <taxon>Ascomycota</taxon>
        <taxon>Pezizomycotina</taxon>
        <taxon>Sordariomycetes</taxon>
        <taxon>Hypocreomycetidae</taxon>
        <taxon>Hypocreales</taxon>
        <taxon>Nectriaceae</taxon>
        <taxon>Fusarium</taxon>
        <taxon>Fusarium burgessii species complex</taxon>
    </lineage>
</organism>
<keyword evidence="7 9" id="KW-0539">Nucleus</keyword>
<sequence>MPLMLDHPIPVELNDVDDLFGDGVGLSLPVRAQSKQLQQRMDDIRIRGCCQTVAWSRTGTIANITPNGQNLELRFLRRSPEDGSWDLSEPTTCPFVKGLPTIPIVHLVWAGTSSPDLAVIDAVGRVSIVSFSISLNHPFPQRKWDADPTDDAHTIVGAYWLNVAPPNQQPSYNVMYGPATKHGNGYTYESSFVHAGGPTHPSPAKSSLLTITTHGVLRMFWSQNNNRLEETTTELESISASDELITHASFASEKKYLLLAVATTSKQLKLIRIEIQWGQASQADKASGRPVGSLSPSLVEKHLATTNWLQSGPGDSSLDTSMIELSHLEVLSSVIDNTGKNTTPPMVVAVRSCTSTEGSYQGSQSIVDRWETIEQKQNLPSAYEQLGSRRNSISSELSTVTQLQKIAPVTANKVVVAFQTTSFGKILVLAFADGTVEYRDRLTFEELYTTQELNKVMNLRQIGWTFTDEGPCQQVAFSPTYCSMVQMGEDGTIKWNKLHYPMGDIGNSMQDAQYCGSIAALTVTAAPSMFYQNNYDDLLAIVRPYATKKRFVQDLVTELIRILKIQIDYSEDTHHDSLVRNGSLQYCLSIMNALGFRGDFHPRSFQGKFSMLFLNVRNVVVLITIASNTPVTVREKLSPLDDPEVIETLVGCAKWALDLIAWLMDCLFELMNDNHFQELLTRERFHELAPYLHEKNNVAFHFLMSSSSRGFLSAICRRLAHLEALSGRAIEFYRRQSTVVEGAASGRAAPQLQRAYQAMQQVTSSALVKVSEVETLLTGLSNEIRQAYSVFLPSIAKNQQNPPQGKQMDMAMKAARVQMELSILLSAAPPSPFLQIIKKFFNTDLPAFRNTVDPGRLFFANYDLLEVQDDEHSLAAKKARGMVYVDVFKRMQITPSPNKQWRRCSRCTAVMEDVFGSRSGFTFVLGQQQIDNASGFIGGSCTKQVQEGSNLSPDPEGDYDVMAPELTSWEQQRQDRCDFNALSHIRGV</sequence>
<evidence type="ECO:0000256" key="3">
    <source>
        <dbReference type="ARBA" id="ARBA00019614"/>
    </source>
</evidence>
<dbReference type="InterPro" id="IPR048338">
    <property type="entry name" value="Mediator_Med16"/>
</dbReference>
<dbReference type="PANTHER" id="PTHR13224:SF6">
    <property type="entry name" value="MEDIATOR OF RNA POLYMERASE II TRANSCRIPTION SUBUNIT 16"/>
    <property type="match status" value="1"/>
</dbReference>
<comment type="subcellular location">
    <subcellularLocation>
        <location evidence="1 9">Nucleus</location>
    </subcellularLocation>
</comment>
<dbReference type="PANTHER" id="PTHR13224">
    <property type="entry name" value="THYROID HORMONE RECEPTOR-ASSOCIATED PROTEIN-RELATED"/>
    <property type="match status" value="1"/>
</dbReference>
<evidence type="ECO:0000259" key="10">
    <source>
        <dbReference type="Pfam" id="PF11635"/>
    </source>
</evidence>
<gene>
    <name evidence="9" type="primary">MED16</name>
    <name evidence="11" type="ORF">FBEOM_9849</name>
</gene>
<proteinExistence type="inferred from homology"/>
<accession>A0A9P5DSZ2</accession>
<dbReference type="AlphaFoldDB" id="A0A9P5DSZ2"/>
<dbReference type="SUPFAM" id="SSF50978">
    <property type="entry name" value="WD40 repeat-like"/>
    <property type="match status" value="1"/>
</dbReference>
<name>A0A9P5DSZ2_9HYPO</name>
<evidence type="ECO:0000313" key="12">
    <source>
        <dbReference type="Proteomes" id="UP000730481"/>
    </source>
</evidence>
<comment type="caution">
    <text evidence="11">The sequence shown here is derived from an EMBL/GenBank/DDBJ whole genome shotgun (WGS) entry which is preliminary data.</text>
</comment>
<dbReference type="InterPro" id="IPR036322">
    <property type="entry name" value="WD40_repeat_dom_sf"/>
</dbReference>
<dbReference type="GO" id="GO:0016592">
    <property type="term" value="C:mediator complex"/>
    <property type="evidence" value="ECO:0007669"/>
    <property type="project" value="InterPro"/>
</dbReference>
<evidence type="ECO:0000256" key="4">
    <source>
        <dbReference type="ARBA" id="ARBA00023015"/>
    </source>
</evidence>
<dbReference type="EMBL" id="PVQB02000506">
    <property type="protein sequence ID" value="KAF4336297.1"/>
    <property type="molecule type" value="Genomic_DNA"/>
</dbReference>
<evidence type="ECO:0000256" key="7">
    <source>
        <dbReference type="ARBA" id="ARBA00023242"/>
    </source>
</evidence>
<comment type="subunit">
    <text evidence="9">Component of the Mediator complex.</text>
</comment>
<dbReference type="OrthoDB" id="4139168at2759"/>
<comment type="similarity">
    <text evidence="2 9">Belongs to the Mediator complex subunit 16 family.</text>
</comment>
<keyword evidence="4 9" id="KW-0805">Transcription regulation</keyword>
<keyword evidence="12" id="KW-1185">Reference proteome</keyword>
<evidence type="ECO:0000256" key="1">
    <source>
        <dbReference type="ARBA" id="ARBA00004123"/>
    </source>
</evidence>
<evidence type="ECO:0000256" key="6">
    <source>
        <dbReference type="ARBA" id="ARBA00023163"/>
    </source>
</evidence>
<keyword evidence="6 9" id="KW-0804">Transcription</keyword>
<dbReference type="GO" id="GO:0045893">
    <property type="term" value="P:positive regulation of DNA-templated transcription"/>
    <property type="evidence" value="ECO:0007669"/>
    <property type="project" value="TreeGrafter"/>
</dbReference>
<comment type="function">
    <text evidence="9">Component of the Mediator complex, a coactivator involved in the regulated transcription of nearly all RNA polymerase II-dependent genes. Mediator functions as a bridge to convey information from gene-specific regulatory proteins to the basal RNA polymerase II transcription machinery. Mediator is recruited to promoters by direct interactions with regulatory proteins and serves as a scaffold for the assembly of a functional preinitiation complex with RNA polymerase II and the general transcription factors.</text>
</comment>
<evidence type="ECO:0000256" key="9">
    <source>
        <dbReference type="RuleBase" id="RU364149"/>
    </source>
</evidence>
<dbReference type="InterPro" id="IPR021665">
    <property type="entry name" value="Mediator_Med16_N"/>
</dbReference>
<protein>
    <recommendedName>
        <fullName evidence="3 9">Mediator of RNA polymerase II transcription subunit 16</fullName>
    </recommendedName>
    <alternativeName>
        <fullName evidence="8 9">Mediator complex subunit 16</fullName>
    </alternativeName>
</protein>
<reference evidence="11" key="1">
    <citation type="journal article" date="2017" name="Mycologia">
        <title>Fusarium algeriense, sp. nov., a novel toxigenic crown rot pathogen of durum wheat from Algeria is nested in the Fusarium burgessii species complex.</title>
        <authorList>
            <person name="Laraba I."/>
            <person name="Keddad A."/>
            <person name="Boureghda H."/>
            <person name="Abdallah N."/>
            <person name="Vaughan M.M."/>
            <person name="Proctor R.H."/>
            <person name="Busman M."/>
            <person name="O'Donnell K."/>
        </authorList>
    </citation>
    <scope>NUCLEOTIDE SEQUENCE</scope>
    <source>
        <strain evidence="11">NRRL 25174</strain>
    </source>
</reference>
<feature type="domain" description="Mediator complex subunit Med16 N-terminal" evidence="10">
    <location>
        <begin position="146"/>
        <end position="459"/>
    </location>
</feature>
<evidence type="ECO:0000313" key="11">
    <source>
        <dbReference type="EMBL" id="KAF4336297.1"/>
    </source>
</evidence>
<reference evidence="11" key="2">
    <citation type="submission" date="2020-02" db="EMBL/GenBank/DDBJ databases">
        <title>Identification and distribution of gene clusters putatively required for synthesis of sphingolipid metabolism inhibitors in phylogenetically diverse species of the filamentous fungus Fusarium.</title>
        <authorList>
            <person name="Kim H.-S."/>
            <person name="Busman M."/>
            <person name="Brown D.W."/>
            <person name="Divon H."/>
            <person name="Uhlig S."/>
            <person name="Proctor R.H."/>
        </authorList>
    </citation>
    <scope>NUCLEOTIDE SEQUENCE</scope>
    <source>
        <strain evidence="11">NRRL 25174</strain>
    </source>
</reference>